<gene>
    <name evidence="2" type="ORF">SAMN05421748_14414</name>
</gene>
<protein>
    <recommendedName>
        <fullName evidence="1">DUF5753 domain-containing protein</fullName>
    </recommendedName>
</protein>
<keyword evidence="3" id="KW-1185">Reference proteome</keyword>
<evidence type="ECO:0000313" key="3">
    <source>
        <dbReference type="Proteomes" id="UP000219612"/>
    </source>
</evidence>
<feature type="domain" description="DUF5753" evidence="1">
    <location>
        <begin position="24"/>
        <end position="194"/>
    </location>
</feature>
<evidence type="ECO:0000259" key="1">
    <source>
        <dbReference type="Pfam" id="PF19054"/>
    </source>
</evidence>
<sequence>MLAEGHATNFARSLHQGQEAHQHTYNELVEQSDVVRMIERSFVPSLMQTRDYATAVLTASAKLHKTSVDDIEAAVSARMQRKKFLYDSKYRFELVVDETVLTRRIAPPEVMYAQCDRILDFMDLPNLRIGILPVYGNYHDVVRNSFELYGRIGVIENYYDDDVMGDDEWVAHVDAMTEIWQDAVEGDEARKIIRSAMSHHAQGMKARKGKDR</sequence>
<reference evidence="2 3" key="1">
    <citation type="submission" date="2017-09" db="EMBL/GenBank/DDBJ databases">
        <authorList>
            <person name="Ehlers B."/>
            <person name="Leendertz F.H."/>
        </authorList>
    </citation>
    <scope>NUCLEOTIDE SEQUENCE [LARGE SCALE GENOMIC DNA]</scope>
    <source>
        <strain evidence="2 3">CGMCC 4.6857</strain>
    </source>
</reference>
<dbReference type="Pfam" id="PF19054">
    <property type="entry name" value="DUF5753"/>
    <property type="match status" value="1"/>
</dbReference>
<dbReference type="InterPro" id="IPR043917">
    <property type="entry name" value="DUF5753"/>
</dbReference>
<dbReference type="AlphaFoldDB" id="A0A285KJH6"/>
<dbReference type="EMBL" id="OBDY01000044">
    <property type="protein sequence ID" value="SNY72789.1"/>
    <property type="molecule type" value="Genomic_DNA"/>
</dbReference>
<dbReference type="Proteomes" id="UP000219612">
    <property type="component" value="Unassembled WGS sequence"/>
</dbReference>
<evidence type="ECO:0000313" key="2">
    <source>
        <dbReference type="EMBL" id="SNY72789.1"/>
    </source>
</evidence>
<proteinExistence type="predicted"/>
<name>A0A285KJH6_9ACTN</name>
<accession>A0A285KJH6</accession>
<organism evidence="2 3">
    <name type="scientific">Paractinoplanes atraurantiacus</name>
    <dbReference type="NCBI Taxonomy" id="1036182"/>
    <lineage>
        <taxon>Bacteria</taxon>
        <taxon>Bacillati</taxon>
        <taxon>Actinomycetota</taxon>
        <taxon>Actinomycetes</taxon>
        <taxon>Micromonosporales</taxon>
        <taxon>Micromonosporaceae</taxon>
        <taxon>Paractinoplanes</taxon>
    </lineage>
</organism>